<dbReference type="Proteomes" id="UP001234297">
    <property type="component" value="Chromosome 3"/>
</dbReference>
<protein>
    <submittedName>
        <fullName evidence="1">Uncharacterized protein</fullName>
    </submittedName>
</protein>
<comment type="caution">
    <text evidence="1">The sequence shown here is derived from an EMBL/GenBank/DDBJ whole genome shotgun (WGS) entry which is preliminary data.</text>
</comment>
<evidence type="ECO:0000313" key="1">
    <source>
        <dbReference type="EMBL" id="KAJ8634977.1"/>
    </source>
</evidence>
<proteinExistence type="predicted"/>
<dbReference type="EMBL" id="CM056811">
    <property type="protein sequence ID" value="KAJ8634977.1"/>
    <property type="molecule type" value="Genomic_DNA"/>
</dbReference>
<organism evidence="1 2">
    <name type="scientific">Persea americana</name>
    <name type="common">Avocado</name>
    <dbReference type="NCBI Taxonomy" id="3435"/>
    <lineage>
        <taxon>Eukaryota</taxon>
        <taxon>Viridiplantae</taxon>
        <taxon>Streptophyta</taxon>
        <taxon>Embryophyta</taxon>
        <taxon>Tracheophyta</taxon>
        <taxon>Spermatophyta</taxon>
        <taxon>Magnoliopsida</taxon>
        <taxon>Magnoliidae</taxon>
        <taxon>Laurales</taxon>
        <taxon>Lauraceae</taxon>
        <taxon>Persea</taxon>
    </lineage>
</organism>
<gene>
    <name evidence="1" type="ORF">MRB53_009244</name>
</gene>
<reference evidence="1 2" key="1">
    <citation type="journal article" date="2022" name="Hortic Res">
        <title>A haplotype resolved chromosomal level avocado genome allows analysis of novel avocado genes.</title>
        <authorList>
            <person name="Nath O."/>
            <person name="Fletcher S.J."/>
            <person name="Hayward A."/>
            <person name="Shaw L.M."/>
            <person name="Masouleh A.K."/>
            <person name="Furtado A."/>
            <person name="Henry R.J."/>
            <person name="Mitter N."/>
        </authorList>
    </citation>
    <scope>NUCLEOTIDE SEQUENCE [LARGE SCALE GENOMIC DNA]</scope>
    <source>
        <strain evidence="2">cv. Hass</strain>
    </source>
</reference>
<sequence length="125" mass="14058">MTNDMDENPLDLAASPGLAETCKQLVEKDPELIGARNKEGETPLFQAALHGKKRAFYALHPKCTITGKDIKHDIVHCKRTDGSSILHVAIQREYFEKSGLIKEINYTLENHTLIVTLSHAIFQKF</sequence>
<keyword evidence="2" id="KW-1185">Reference proteome</keyword>
<accession>A0ACC2LNG7</accession>
<evidence type="ECO:0000313" key="2">
    <source>
        <dbReference type="Proteomes" id="UP001234297"/>
    </source>
</evidence>
<name>A0ACC2LNG7_PERAE</name>